<gene>
    <name evidence="1" type="ORF">CINCED_3A019273</name>
</gene>
<evidence type="ECO:0000313" key="2">
    <source>
        <dbReference type="Proteomes" id="UP000325440"/>
    </source>
</evidence>
<dbReference type="AlphaFoldDB" id="A0A5E4MXJ4"/>
<feature type="non-terminal residue" evidence="1">
    <location>
        <position position="1"/>
    </location>
</feature>
<protein>
    <submittedName>
        <fullName evidence="1">Uncharacterized protein</fullName>
    </submittedName>
</protein>
<sequence>QPPGYYVQVRFALIFSEKTRRPAVSAAYFPRVPDEPSGNDDATMCDIRTGVKYDTGTVMGYRVTSK</sequence>
<name>A0A5E4MXJ4_9HEMI</name>
<dbReference type="EMBL" id="CABPRJ010001441">
    <property type="protein sequence ID" value="VVC37029.1"/>
    <property type="molecule type" value="Genomic_DNA"/>
</dbReference>
<accession>A0A5E4MXJ4</accession>
<proteinExistence type="predicted"/>
<dbReference type="Proteomes" id="UP000325440">
    <property type="component" value="Unassembled WGS sequence"/>
</dbReference>
<organism evidence="1 2">
    <name type="scientific">Cinara cedri</name>
    <dbReference type="NCBI Taxonomy" id="506608"/>
    <lineage>
        <taxon>Eukaryota</taxon>
        <taxon>Metazoa</taxon>
        <taxon>Ecdysozoa</taxon>
        <taxon>Arthropoda</taxon>
        <taxon>Hexapoda</taxon>
        <taxon>Insecta</taxon>
        <taxon>Pterygota</taxon>
        <taxon>Neoptera</taxon>
        <taxon>Paraneoptera</taxon>
        <taxon>Hemiptera</taxon>
        <taxon>Sternorrhyncha</taxon>
        <taxon>Aphidomorpha</taxon>
        <taxon>Aphidoidea</taxon>
        <taxon>Aphididae</taxon>
        <taxon>Lachninae</taxon>
        <taxon>Cinara</taxon>
    </lineage>
</organism>
<reference evidence="1 2" key="1">
    <citation type="submission" date="2019-08" db="EMBL/GenBank/DDBJ databases">
        <authorList>
            <person name="Alioto T."/>
            <person name="Alioto T."/>
            <person name="Gomez Garrido J."/>
        </authorList>
    </citation>
    <scope>NUCLEOTIDE SEQUENCE [LARGE SCALE GENOMIC DNA]</scope>
</reference>
<keyword evidence="2" id="KW-1185">Reference proteome</keyword>
<evidence type="ECO:0000313" key="1">
    <source>
        <dbReference type="EMBL" id="VVC37029.1"/>
    </source>
</evidence>